<dbReference type="GO" id="GO:0002040">
    <property type="term" value="P:sprouting angiogenesis"/>
    <property type="evidence" value="ECO:0007669"/>
    <property type="project" value="TreeGrafter"/>
</dbReference>
<keyword evidence="1 3" id="KW-0339">Growth factor</keyword>
<dbReference type="Proteomes" id="UP000515150">
    <property type="component" value="Chromosome 24"/>
</dbReference>
<dbReference type="GeneID" id="114849400"/>
<feature type="chain" id="PRO_5027709628" evidence="4">
    <location>
        <begin position="20"/>
        <end position="205"/>
    </location>
</feature>
<proteinExistence type="inferred from homology"/>
<evidence type="ECO:0000256" key="1">
    <source>
        <dbReference type="ARBA" id="ARBA00023030"/>
    </source>
</evidence>
<evidence type="ECO:0000256" key="4">
    <source>
        <dbReference type="SAM" id="SignalP"/>
    </source>
</evidence>
<reference evidence="7" key="1">
    <citation type="submission" date="2025-08" db="UniProtKB">
        <authorList>
            <consortium name="RefSeq"/>
        </authorList>
    </citation>
    <scope>IDENTIFICATION</scope>
</reference>
<dbReference type="AlphaFoldDB" id="A0A6P7LRN7"/>
<keyword evidence="4" id="KW-0732">Signal</keyword>
<dbReference type="GO" id="GO:0005172">
    <property type="term" value="F:vascular endothelial growth factor receptor binding"/>
    <property type="evidence" value="ECO:0007669"/>
    <property type="project" value="TreeGrafter"/>
</dbReference>
<dbReference type="InParanoid" id="A0A6P7LRN7"/>
<dbReference type="RefSeq" id="XP_028996652.1">
    <property type="nucleotide sequence ID" value="XM_029140819.3"/>
</dbReference>
<dbReference type="GO" id="GO:0016020">
    <property type="term" value="C:membrane"/>
    <property type="evidence" value="ECO:0007669"/>
    <property type="project" value="InterPro"/>
</dbReference>
<evidence type="ECO:0000313" key="7">
    <source>
        <dbReference type="RefSeq" id="XP_028996652.1"/>
    </source>
</evidence>
<evidence type="ECO:0000256" key="3">
    <source>
        <dbReference type="RuleBase" id="RU003818"/>
    </source>
</evidence>
<dbReference type="GO" id="GO:0045766">
    <property type="term" value="P:positive regulation of angiogenesis"/>
    <property type="evidence" value="ECO:0007669"/>
    <property type="project" value="TreeGrafter"/>
</dbReference>
<dbReference type="InterPro" id="IPR029034">
    <property type="entry name" value="Cystine-knot_cytokine"/>
</dbReference>
<dbReference type="PANTHER" id="PTHR12025">
    <property type="entry name" value="VASCULAR ENDOTHELIAL GROWTH FACTOR"/>
    <property type="match status" value="1"/>
</dbReference>
<dbReference type="InterPro" id="IPR000072">
    <property type="entry name" value="PDGF/VEGF_dom"/>
</dbReference>
<dbReference type="GO" id="GO:0060754">
    <property type="term" value="P:positive regulation of mast cell chemotaxis"/>
    <property type="evidence" value="ECO:0007669"/>
    <property type="project" value="TreeGrafter"/>
</dbReference>
<dbReference type="InterPro" id="IPR023581">
    <property type="entry name" value="PD_growth_factor_CS"/>
</dbReference>
<keyword evidence="6" id="KW-1185">Reference proteome</keyword>
<dbReference type="Pfam" id="PF00341">
    <property type="entry name" value="PDGF"/>
    <property type="match status" value="1"/>
</dbReference>
<dbReference type="SMART" id="SM00141">
    <property type="entry name" value="PDGF"/>
    <property type="match status" value="1"/>
</dbReference>
<dbReference type="CTD" id="101883508"/>
<accession>A0A6P7LRN7</accession>
<dbReference type="InterPro" id="IPR050507">
    <property type="entry name" value="PDGF/VEGF_growth_factor"/>
</dbReference>
<organism evidence="6 7">
    <name type="scientific">Betta splendens</name>
    <name type="common">Siamese fighting fish</name>
    <dbReference type="NCBI Taxonomy" id="158456"/>
    <lineage>
        <taxon>Eukaryota</taxon>
        <taxon>Metazoa</taxon>
        <taxon>Chordata</taxon>
        <taxon>Craniata</taxon>
        <taxon>Vertebrata</taxon>
        <taxon>Euteleostomi</taxon>
        <taxon>Actinopterygii</taxon>
        <taxon>Neopterygii</taxon>
        <taxon>Teleostei</taxon>
        <taxon>Neoteleostei</taxon>
        <taxon>Acanthomorphata</taxon>
        <taxon>Anabantaria</taxon>
        <taxon>Anabantiformes</taxon>
        <taxon>Anabantoidei</taxon>
        <taxon>Osphronemidae</taxon>
        <taxon>Betta</taxon>
    </lineage>
</organism>
<dbReference type="GO" id="GO:0008083">
    <property type="term" value="F:growth factor activity"/>
    <property type="evidence" value="ECO:0007669"/>
    <property type="project" value="UniProtKB-KW"/>
</dbReference>
<dbReference type="PROSITE" id="PS00249">
    <property type="entry name" value="PDGF_1"/>
    <property type="match status" value="1"/>
</dbReference>
<dbReference type="GO" id="GO:0050930">
    <property type="term" value="P:induction of positive chemotaxis"/>
    <property type="evidence" value="ECO:0007669"/>
    <property type="project" value="TreeGrafter"/>
</dbReference>
<dbReference type="PANTHER" id="PTHR12025:SF15">
    <property type="entry name" value="VASCULAR ENDOTHELIAL GROWTH FACTOR C-LIKE ISOFORM X1"/>
    <property type="match status" value="1"/>
</dbReference>
<name>A0A6P7LRN7_BETSP</name>
<dbReference type="GO" id="GO:0048010">
    <property type="term" value="P:vascular endothelial growth factor receptor signaling pathway"/>
    <property type="evidence" value="ECO:0007669"/>
    <property type="project" value="TreeGrafter"/>
</dbReference>
<gene>
    <name evidence="7" type="primary">pgfa</name>
</gene>
<comment type="similarity">
    <text evidence="3">Belongs to the PDGF/VEGF growth factor family.</text>
</comment>
<dbReference type="GO" id="GO:0038084">
    <property type="term" value="P:vascular endothelial growth factor signaling pathway"/>
    <property type="evidence" value="ECO:0007669"/>
    <property type="project" value="TreeGrafter"/>
</dbReference>
<dbReference type="CDD" id="cd00135">
    <property type="entry name" value="PDGF"/>
    <property type="match status" value="1"/>
</dbReference>
<dbReference type="GO" id="GO:0042056">
    <property type="term" value="F:chemoattractant activity"/>
    <property type="evidence" value="ECO:0007669"/>
    <property type="project" value="TreeGrafter"/>
</dbReference>
<dbReference type="SUPFAM" id="SSF57501">
    <property type="entry name" value="Cystine-knot cytokines"/>
    <property type="match status" value="1"/>
</dbReference>
<sequence length="205" mass="23648">MQSFIGISHLLFMLQLVPAQIAPTTEAGPRVITFLELWAKSTCQPMEQLVDVEQEFPGETEYIYHPSCVPLHRCSGCCGDESKECRPTIIHNVTIELMRISPLQITKKNNKVPLTFVEHLGCECRAIIQEPPKKKRSVEVMIFYSEDLNILASSLDFAFPPQWQQIYQEQTSEKKQNSKQMWTVKMHYLFLLLNCSYYTGFVKPV</sequence>
<keyword evidence="2" id="KW-1015">Disulfide bond</keyword>
<dbReference type="PROSITE" id="PS50278">
    <property type="entry name" value="PDGF_2"/>
    <property type="match status" value="1"/>
</dbReference>
<feature type="signal peptide" evidence="4">
    <location>
        <begin position="1"/>
        <end position="19"/>
    </location>
</feature>
<dbReference type="OrthoDB" id="6370328at2759"/>
<evidence type="ECO:0000256" key="2">
    <source>
        <dbReference type="ARBA" id="ARBA00023157"/>
    </source>
</evidence>
<evidence type="ECO:0000259" key="5">
    <source>
        <dbReference type="PROSITE" id="PS50278"/>
    </source>
</evidence>
<evidence type="ECO:0000313" key="6">
    <source>
        <dbReference type="Proteomes" id="UP000515150"/>
    </source>
</evidence>
<feature type="domain" description="Platelet-derived growth factor (PDGF) family profile" evidence="5">
    <location>
        <begin position="30"/>
        <end position="129"/>
    </location>
</feature>
<dbReference type="Gene3D" id="2.10.90.10">
    <property type="entry name" value="Cystine-knot cytokines"/>
    <property type="match status" value="1"/>
</dbReference>
<dbReference type="GO" id="GO:0001666">
    <property type="term" value="P:response to hypoxia"/>
    <property type="evidence" value="ECO:0007669"/>
    <property type="project" value="TreeGrafter"/>
</dbReference>
<dbReference type="KEGG" id="bspl:114849400"/>
<protein>
    <submittedName>
        <fullName evidence="7">Vascular endothelial growth factor A isoform X1</fullName>
    </submittedName>
</protein>
<dbReference type="GO" id="GO:0005615">
    <property type="term" value="C:extracellular space"/>
    <property type="evidence" value="ECO:0007669"/>
    <property type="project" value="TreeGrafter"/>
</dbReference>
<dbReference type="GO" id="GO:0001938">
    <property type="term" value="P:positive regulation of endothelial cell proliferation"/>
    <property type="evidence" value="ECO:0007669"/>
    <property type="project" value="TreeGrafter"/>
</dbReference>